<feature type="domain" description="Retrotransposon Copia-like N-terminal" evidence="3">
    <location>
        <begin position="32"/>
        <end position="73"/>
    </location>
</feature>
<reference evidence="5" key="1">
    <citation type="submission" date="2025-08" db="UniProtKB">
        <authorList>
            <consortium name="RefSeq"/>
        </authorList>
    </citation>
    <scope>IDENTIFICATION</scope>
</reference>
<dbReference type="PANTHER" id="PTHR34222">
    <property type="entry name" value="GAG_PRE-INTEGRS DOMAIN-CONTAINING PROTEIN"/>
    <property type="match status" value="1"/>
</dbReference>
<dbReference type="KEGG" id="nta:107764446"/>
<feature type="compositionally biased region" description="Low complexity" evidence="1">
    <location>
        <begin position="575"/>
        <end position="584"/>
    </location>
</feature>
<organism evidence="5">
    <name type="scientific">Nicotiana tabacum</name>
    <name type="common">Common tobacco</name>
    <dbReference type="NCBI Taxonomy" id="4097"/>
    <lineage>
        <taxon>Eukaryota</taxon>
        <taxon>Viridiplantae</taxon>
        <taxon>Streptophyta</taxon>
        <taxon>Embryophyta</taxon>
        <taxon>Tracheophyta</taxon>
        <taxon>Spermatophyta</taxon>
        <taxon>Magnoliopsida</taxon>
        <taxon>eudicotyledons</taxon>
        <taxon>Gunneridae</taxon>
        <taxon>Pentapetalae</taxon>
        <taxon>asterids</taxon>
        <taxon>lamiids</taxon>
        <taxon>Solanales</taxon>
        <taxon>Solanaceae</taxon>
        <taxon>Nicotianoideae</taxon>
        <taxon>Nicotianeae</taxon>
        <taxon>Nicotiana</taxon>
    </lineage>
</organism>
<proteinExistence type="predicted"/>
<dbReference type="AlphaFoldDB" id="A0A1S3XF97"/>
<evidence type="ECO:0000256" key="1">
    <source>
        <dbReference type="SAM" id="MobiDB-lite"/>
    </source>
</evidence>
<feature type="compositionally biased region" description="Low complexity" evidence="1">
    <location>
        <begin position="608"/>
        <end position="628"/>
    </location>
</feature>
<evidence type="ECO:0000259" key="4">
    <source>
        <dbReference type="Pfam" id="PF25597"/>
    </source>
</evidence>
<dbReference type="RefSeq" id="XP_016438493.1">
    <property type="nucleotide sequence ID" value="XM_016583007.1"/>
</dbReference>
<dbReference type="PaxDb" id="4097-A0A1S3XF97"/>
<evidence type="ECO:0000259" key="3">
    <source>
        <dbReference type="Pfam" id="PF14244"/>
    </source>
</evidence>
<dbReference type="Pfam" id="PF25597">
    <property type="entry name" value="SH3_retrovirus"/>
    <property type="match status" value="1"/>
</dbReference>
<sequence length="776" mass="87119">MANDTVENAVGSSHANNQYIDCNDPLYVYPFNTPGLQIVPQLLIGTGNYSEWSRSMKMSLLGKNKLGFIDGTCTRDLYVDNTFQLRQWDRCNAIVQSWITSSVAKELRKGIVFSSNAQKVWIVLKTKFDKVNSTKIYHMNMEISSLVHGVSSVSVYFSDLNDLWDEFESLIPEPCDCERSGSFIEFLRQQKLMKFLMGLNDTYAPQRSQILMMHPTPSLDQAYSMIIQEESQRKNNGLVTQGGILGSAPVDIDHTALASANAFNVKPKRNAGLYCDYCKMKGHTREGCYKLIGYPSGFKFNSRRRGSYEQSAVVAHNVTVGEEVNTGVHRNVVPTVQPFTAEQYQQILKLLNKEKGPDASANMAGNSATNQSPWIIDTGLLIILFLPHIYYHQYILYLNSNHLLYIYQMEIVLKLLILDHELFNGMVKGIGKLKGGLYILNPSTPVTASASNCVSASIQSNSSALWHQRLPSVILHGKLPYEIFHGKPPIFSHIRTLGCLCYATKPDFHDKFTPKSVPGVFMGYATTQKGYRIYDIEANKFIVSRDVVFHENLYPFKHPRSKFLATYDPSSTSSPFFPNSNPLPSHTPDHQSISNGIISLPNDPAQFSNSPISSPDPINSLPSAVSPDPSDPPLIPPIDPPTDSLFPRRSGRTLKPSIWLTDYIHSHLTSASTVCLYPIHHFASYSHLPAHFQSFLASFSADIKPTSYSQAIKDDRWIKAMNLEIEAIEQNHTWDVVDLQPSKVPIGYKWVYKIKYNADGSVERFKARLVAKGYTQ</sequence>
<dbReference type="InterPro" id="IPR029472">
    <property type="entry name" value="Copia-like_N"/>
</dbReference>
<dbReference type="InterPro" id="IPR057670">
    <property type="entry name" value="SH3_retrovirus"/>
</dbReference>
<accession>A0A1S3XF97</accession>
<dbReference type="PANTHER" id="PTHR34222:SF82">
    <property type="entry name" value="CCHC-TYPE DOMAIN-CONTAINING PROTEIN"/>
    <property type="match status" value="1"/>
</dbReference>
<feature type="domain" description="Reverse transcriptase Ty1/copia-type" evidence="2">
    <location>
        <begin position="731"/>
        <end position="776"/>
    </location>
</feature>
<dbReference type="Pfam" id="PF14244">
    <property type="entry name" value="Retrotran_gag_3"/>
    <property type="match status" value="1"/>
</dbReference>
<protein>
    <recommendedName>
        <fullName evidence="6">Retrovirus-related Pol polyprotein from transposon TNT 1-94</fullName>
    </recommendedName>
</protein>
<name>A0A1S3XF97_TOBAC</name>
<feature type="domain" description="Retroviral polymerase SH3-like" evidence="4">
    <location>
        <begin position="499"/>
        <end position="559"/>
    </location>
</feature>
<dbReference type="Pfam" id="PF07727">
    <property type="entry name" value="RVT_2"/>
    <property type="match status" value="1"/>
</dbReference>
<dbReference type="InterPro" id="IPR013103">
    <property type="entry name" value="RVT_2"/>
</dbReference>
<evidence type="ECO:0000259" key="2">
    <source>
        <dbReference type="Pfam" id="PF07727"/>
    </source>
</evidence>
<evidence type="ECO:0000313" key="5">
    <source>
        <dbReference type="RefSeq" id="XP_016438493.1"/>
    </source>
</evidence>
<evidence type="ECO:0008006" key="6">
    <source>
        <dbReference type="Google" id="ProtNLM"/>
    </source>
</evidence>
<dbReference type="OrthoDB" id="1745225at2759"/>
<feature type="region of interest" description="Disordered" evidence="1">
    <location>
        <begin position="575"/>
        <end position="634"/>
    </location>
</feature>
<gene>
    <name evidence="5" type="primary">LOC107764446</name>
</gene>